<dbReference type="InterPro" id="IPR027417">
    <property type="entry name" value="P-loop_NTPase"/>
</dbReference>
<feature type="compositionally biased region" description="Polar residues" evidence="6">
    <location>
        <begin position="2406"/>
        <end position="2415"/>
    </location>
</feature>
<dbReference type="SMART" id="SM00129">
    <property type="entry name" value="KISc"/>
    <property type="match status" value="1"/>
</dbReference>
<feature type="region of interest" description="Disordered" evidence="6">
    <location>
        <begin position="2507"/>
        <end position="2536"/>
    </location>
</feature>
<feature type="region of interest" description="Disordered" evidence="6">
    <location>
        <begin position="2697"/>
        <end position="2739"/>
    </location>
</feature>
<feature type="region of interest" description="Disordered" evidence="6">
    <location>
        <begin position="1972"/>
        <end position="2003"/>
    </location>
</feature>
<dbReference type="InterPro" id="IPR002913">
    <property type="entry name" value="START_lipid-bd_dom"/>
</dbReference>
<dbReference type="RefSeq" id="XP_016048224.2">
    <property type="nucleotide sequence ID" value="XM_016192738.2"/>
</dbReference>
<dbReference type="SUPFAM" id="SSF55961">
    <property type="entry name" value="Bet v1-like"/>
    <property type="match status" value="1"/>
</dbReference>
<proteinExistence type="inferred from homology"/>
<dbReference type="GO" id="GO:0003777">
    <property type="term" value="F:microtubule motor activity"/>
    <property type="evidence" value="ECO:0007669"/>
    <property type="project" value="InterPro"/>
</dbReference>
<dbReference type="SUPFAM" id="SSF52540">
    <property type="entry name" value="P-loop containing nucleoside triphosphate hydrolases"/>
    <property type="match status" value="1"/>
</dbReference>
<feature type="compositionally biased region" description="Basic residues" evidence="6">
    <location>
        <begin position="1732"/>
        <end position="1747"/>
    </location>
</feature>
<feature type="compositionally biased region" description="Polar residues" evidence="6">
    <location>
        <begin position="3683"/>
        <end position="3695"/>
    </location>
</feature>
<feature type="region of interest" description="Disordered" evidence="6">
    <location>
        <begin position="3380"/>
        <end position="3427"/>
    </location>
</feature>
<dbReference type="GO" id="GO:0008017">
    <property type="term" value="F:microtubule binding"/>
    <property type="evidence" value="ECO:0007669"/>
    <property type="project" value="InterPro"/>
</dbReference>
<dbReference type="SUPFAM" id="SSF49879">
    <property type="entry name" value="SMAD/FHA domain"/>
    <property type="match status" value="1"/>
</dbReference>
<dbReference type="PROSITE" id="PS50848">
    <property type="entry name" value="START"/>
    <property type="match status" value="1"/>
</dbReference>
<dbReference type="FunCoup" id="A0A1S3WQ06">
    <property type="interactions" value="242"/>
</dbReference>
<evidence type="ECO:0000259" key="9">
    <source>
        <dbReference type="PROSITE" id="PS50848"/>
    </source>
</evidence>
<dbReference type="InterPro" id="IPR036961">
    <property type="entry name" value="Kinesin_motor_dom_sf"/>
</dbReference>
<dbReference type="STRING" id="9365.ENSEEUP00000004201"/>
<feature type="domain" description="Kinesin motor" evidence="8">
    <location>
        <begin position="3"/>
        <end position="384"/>
    </location>
</feature>
<dbReference type="PROSITE" id="PS50067">
    <property type="entry name" value="KINESIN_MOTOR_2"/>
    <property type="match status" value="1"/>
</dbReference>
<evidence type="ECO:0000313" key="10">
    <source>
        <dbReference type="Proteomes" id="UP001652624"/>
    </source>
</evidence>
<feature type="region of interest" description="Disordered" evidence="6">
    <location>
        <begin position="2441"/>
        <end position="2468"/>
    </location>
</feature>
<feature type="compositionally biased region" description="Basic and acidic residues" evidence="6">
    <location>
        <begin position="2957"/>
        <end position="2967"/>
    </location>
</feature>
<feature type="compositionally biased region" description="Basic and acidic residues" evidence="6">
    <location>
        <begin position="1794"/>
        <end position="1806"/>
    </location>
</feature>
<dbReference type="GO" id="GO:0005737">
    <property type="term" value="C:cytoplasm"/>
    <property type="evidence" value="ECO:0007669"/>
    <property type="project" value="TreeGrafter"/>
</dbReference>
<feature type="compositionally biased region" description="Basic and acidic residues" evidence="6">
    <location>
        <begin position="3124"/>
        <end position="3140"/>
    </location>
</feature>
<dbReference type="InParanoid" id="A0A1S3WQ06"/>
<gene>
    <name evidence="11" type="primary">STARD9</name>
</gene>
<feature type="compositionally biased region" description="Polar residues" evidence="6">
    <location>
        <begin position="3595"/>
        <end position="3614"/>
    </location>
</feature>
<dbReference type="InterPro" id="IPR001752">
    <property type="entry name" value="Kinesin_motor_dom"/>
</dbReference>
<dbReference type="GO" id="GO:0005814">
    <property type="term" value="C:centriole"/>
    <property type="evidence" value="ECO:0007669"/>
    <property type="project" value="UniProtKB-SubCell"/>
</dbReference>
<dbReference type="InterPro" id="IPR008984">
    <property type="entry name" value="SMAD_FHA_dom_sf"/>
</dbReference>
<evidence type="ECO:0000259" key="7">
    <source>
        <dbReference type="PROSITE" id="PS50006"/>
    </source>
</evidence>
<feature type="region of interest" description="Disordered" evidence="6">
    <location>
        <begin position="3447"/>
        <end position="3466"/>
    </location>
</feature>
<feature type="region of interest" description="Disordered" evidence="6">
    <location>
        <begin position="307"/>
        <end position="331"/>
    </location>
</feature>
<dbReference type="PRINTS" id="PR00380">
    <property type="entry name" value="KINESINHEAVY"/>
</dbReference>
<dbReference type="InterPro" id="IPR000253">
    <property type="entry name" value="FHA_dom"/>
</dbReference>
<evidence type="ECO:0000256" key="5">
    <source>
        <dbReference type="PROSITE-ProRule" id="PRU00283"/>
    </source>
</evidence>
<feature type="region of interest" description="Disordered" evidence="6">
    <location>
        <begin position="2069"/>
        <end position="2102"/>
    </location>
</feature>
<reference evidence="11" key="1">
    <citation type="submission" date="2025-08" db="UniProtKB">
        <authorList>
            <consortium name="RefSeq"/>
        </authorList>
    </citation>
    <scope>IDENTIFICATION</scope>
</reference>
<feature type="compositionally biased region" description="Polar residues" evidence="6">
    <location>
        <begin position="2664"/>
        <end position="2682"/>
    </location>
</feature>
<dbReference type="Pfam" id="PF00225">
    <property type="entry name" value="Kinesin"/>
    <property type="match status" value="1"/>
</dbReference>
<dbReference type="GeneID" id="103123463"/>
<name>A0A1S3WQ06_ERIEU</name>
<feature type="compositionally biased region" description="Polar residues" evidence="6">
    <location>
        <begin position="3014"/>
        <end position="3026"/>
    </location>
</feature>
<feature type="compositionally biased region" description="Polar residues" evidence="6">
    <location>
        <begin position="2180"/>
        <end position="2206"/>
    </location>
</feature>
<dbReference type="GO" id="GO:0008289">
    <property type="term" value="F:lipid binding"/>
    <property type="evidence" value="ECO:0007669"/>
    <property type="project" value="InterPro"/>
</dbReference>
<feature type="region of interest" description="Disordered" evidence="6">
    <location>
        <begin position="3831"/>
        <end position="3870"/>
    </location>
</feature>
<feature type="compositionally biased region" description="Basic and acidic residues" evidence="6">
    <location>
        <begin position="3054"/>
        <end position="3070"/>
    </location>
</feature>
<dbReference type="PROSITE" id="PS00411">
    <property type="entry name" value="KINESIN_MOTOR_1"/>
    <property type="match status" value="1"/>
</dbReference>
<feature type="compositionally biased region" description="Polar residues" evidence="6">
    <location>
        <begin position="3734"/>
        <end position="3746"/>
    </location>
</feature>
<feature type="region of interest" description="Disordered" evidence="6">
    <location>
        <begin position="3500"/>
        <end position="3569"/>
    </location>
</feature>
<dbReference type="Pfam" id="PF00498">
    <property type="entry name" value="FHA"/>
    <property type="match status" value="1"/>
</dbReference>
<dbReference type="SMART" id="SM00240">
    <property type="entry name" value="FHA"/>
    <property type="match status" value="1"/>
</dbReference>
<dbReference type="Gene3D" id="3.30.530.20">
    <property type="match status" value="1"/>
</dbReference>
<feature type="region of interest" description="Disordered" evidence="6">
    <location>
        <begin position="2393"/>
        <end position="2427"/>
    </location>
</feature>
<feature type="region of interest" description="Disordered" evidence="6">
    <location>
        <begin position="4084"/>
        <end position="4113"/>
    </location>
</feature>
<dbReference type="Gene3D" id="3.40.850.10">
    <property type="entry name" value="Kinesin motor domain"/>
    <property type="match status" value="1"/>
</dbReference>
<keyword evidence="3" id="KW-0175">Coiled coil</keyword>
<dbReference type="GO" id="GO:0007018">
    <property type="term" value="P:microtubule-based movement"/>
    <property type="evidence" value="ECO:0007669"/>
    <property type="project" value="InterPro"/>
</dbReference>
<feature type="compositionally biased region" description="Basic and acidic residues" evidence="6">
    <location>
        <begin position="1425"/>
        <end position="1444"/>
    </location>
</feature>
<evidence type="ECO:0000259" key="8">
    <source>
        <dbReference type="PROSITE" id="PS50067"/>
    </source>
</evidence>
<feature type="region of interest" description="Disordered" evidence="6">
    <location>
        <begin position="1874"/>
        <end position="1911"/>
    </location>
</feature>
<feature type="compositionally biased region" description="Basic and acidic residues" evidence="6">
    <location>
        <begin position="2238"/>
        <end position="2247"/>
    </location>
</feature>
<dbReference type="InterPro" id="IPR023393">
    <property type="entry name" value="START-like_dom_sf"/>
</dbReference>
<feature type="region of interest" description="Disordered" evidence="6">
    <location>
        <begin position="2180"/>
        <end position="2252"/>
    </location>
</feature>
<feature type="region of interest" description="Disordered" evidence="6">
    <location>
        <begin position="3583"/>
        <end position="3782"/>
    </location>
</feature>
<dbReference type="GO" id="GO:0005524">
    <property type="term" value="F:ATP binding"/>
    <property type="evidence" value="ECO:0007669"/>
    <property type="project" value="UniProtKB-UniRule"/>
</dbReference>
<evidence type="ECO:0000256" key="6">
    <source>
        <dbReference type="SAM" id="MobiDB-lite"/>
    </source>
</evidence>
<keyword evidence="4 5" id="KW-0505">Motor protein</keyword>
<feature type="region of interest" description="Disordered" evidence="6">
    <location>
        <begin position="1772"/>
        <end position="1806"/>
    </location>
</feature>
<sequence>MTNVRVAVRVRPFSQKEIKEEGRIIVEVDGKVAKIKNLKVDSRPDGFGDSREKVVAFGFDYCYWSVNPEDPHYASQDVVFQDLGTEVLSGAAKGYNICLFAYGQTGSGKTYTMLGTPASVGLTPRICEGLFVREEDYAQSSSSCRIKVSFLEIYNERVRDLLKQSDPKKPFSLRVREHPEMGPYVQGLSQHVVTNYKQVIQLLEEGIANRITAATQVHEASSRSHAIFTIHYSQAVLENSLPSEIVSKINLVDLAGSERANPSYCKDRITEGANINKSLVTLGIVISTLAQNSQGFSSCQSLSSRALNAGDSRIPNSPSGTSNGRGSSQRQSYIPYRDSVLTWLLKDSLGGNSKTIMVATVSPAHTSYSETMSTLRYASSAKNIVNKPRVNEDANIKLIRELREEIGRLKAMLLSVELRNFSPLNEGKDENLRELVLQNELKINQLTKDWTQKWNEWKALMEHYRVDINGRKAGVLIDSSLPHLMVLEDDMLSTGVVLYHLKEGITKIGRIDSDQEQDIVLQGQWIERDHCTITSACGVVILRPTRGARCIVNGREITASCRLTQGAVITLGKAQRFRFNHPAEAAVLRQRRQVGEAVGCSGSLEWLNLDGDVTVPWLGLCPSLWKKSVFLNRDSSTRLPPLHDPACHTSEKTLSDEYLSQSVSYPPGSGHFSKNALRSSGERQLCSVRWALDRKGASAPGTCLPMISESASTQEMERVHRQPRRGLFQSSTSLCQSTSKLNPMDNSETLTLCPQTRRAKRLSYSDHTLTEWQKEGHPGTCKAARATDCSSHPRVSKEAARCAKTAKPFCKNSRPPFPSRLLKRPQIVQAARVRDIVNHSCHLPHGSPLKKQHSAGDSDTITSLTDFPLIVEHEGEKDGELSDTDSSYSEDSLSCVYAKTLSEPPKPEDLQGQEQDLPEPDNHESDNSQISEDSLAEKGSQSPQAVPGDSYLISHLSHFRARARAFGRNFNPSLDTGLLSQDHRSFSLDSLVDAEEELEEDQQEESFFGSSDERPTESFWHLQTFGLPTVGQETRCKLSHINHQIGARSATTWPTGGSFYLKSHSQPYSEQPESEVEASSSEQASPLQVVQLSRGSPLASMDSWFSCDSRIHPSSPPATVDPLCPSPNQQEFEASGCGGPEYHLNMGDPKPSGSEIALSSNSKLLHDGTEQTCSVRDAYTVHSPSDVFRLSLCQSHSLLQPGADGTFQARVSPGMAQPGNSEVSNSAVSFSHVSNACEKDWAVLQQKYLLELSHPILEAVKEPRPAIPTLDEESSSLTQTSDKGGHTLEVSGSMDFNNLDVHFSKIRRLRAEKEQDSLSVDLEGTSDFLTTSEKEASYSADIESLNSGTASAQIFAVERKTAATMIEAHEVKQNNLEECSQESKIPRPTVPSHESFFLKTSCHSSNVTTATKDYWPQDWSPPRKNSADKPEQLNHHPLQEEKADSQPGSKEVVPEHRDASFPFTSGPELYLHAAPQNPFSASLQPPLLETFYVTKSRDALTETALEIPACREARVPSPPPREAWGFHHDFQVHQNEYFKKIFPMLLENQNPKVASSQQVTAERPVDMNTREGSREIVKCPENIKEESQNSSIYFSAAQNKHFLPPTGTNRCDFENQVGILNKQSLLAYKEGKNATDPSHYRFPIDCSEYSRPLFVCDSETGEQGPNALPRQSQTIEENKKFPSAARPNFKKITTLDLDKDVLKESAINLKSRLVHHREISPEIVAQDESVTHKSKGKTGTRLAKKFHPRDPSAEFTLSGTDAAYERFQLAPCSQERSPVEHRDSGKLQGTLNPKGEHPGKEQNKRANNADEMARLLRSVIQLENGILEIESKQSKPLSTSYPLEVSERFIFQGQKDQETADLQMPESSKSHLFFKDQLSSSKQTENDIFRDSDPREMEVSSSAEHDPQVHKITLSPMMSQECVQDIDIQTEHTHPAALDTSSTDTCDHLGTCTDSSESTNTCVSLRGMETSARALPSQPWPSRSNENDEFVKVSTSPRGQPCGLGSLEQLETTKRFQESHTAECIVSSKPGESEVKGRVQMSIQSGWHLKEENKTVLSVQKLASRNHYCTGTSSSQENDPWLSLTSSSTAPSHQDLSSTLPLNSPQLPRSCLHAPVNMDVSSVDPIMLKSPKSPFVTDTGHQDQNGETGNHSPQEAIRGHVSMAHTARCGFVVLEVMGSDSQSSAPESTPLGTESRMSTSTSTQDQGGDLRSKGLWTRMGPAAEAETAAHTQRTSSPNREKQFEKRTTCPLEEDREAKLKAAKEPQDFSDAFLAPVFLPVVLSSESSACHLSTCPGMLEESRQEKAQGEQLCGFVTGGTVRPSYETLLEPECSSRAPSRLQCHPMAPSMSDRTRNQGKAQRLHIASSCAEPGHLPAEEKKILQATALSTDNFQPLPHTEANAQPWLPSQTSSSTAPALGKSHCPGGPRHFLGAGEQFVCHSSSSEIRETTKSPSFTGPLDSDSFPSSSAMENRRLIHKKEGIVLSSQVPSDDAGVVPLRQSPLCAWSTTEDRSSASQESSHVHQEPRTLDNTCEGSSDNFLVGTQGGKTTYFKSQIVPCDQNSSLSGSSQDHVPCLEASPSLEGQARPKQGAVLHGPLRRLELEDLAQCVEREGSIGYRLAEAYRPGSTLPVPVPWPDQRTSPAPKGVREEEGLCSCPEPASDFDTSSGGTEVNRNISSSGRQEYGRTLPHQWLRSPQPITSHACSSPPLCNREGDLGKRTPKVVPHPPHPPCRASARTCGADERGESYARDLDVSLVGDLKFKGIHEEFGPPDSSTPDPSSQDPGHSSSSAPDVKTCSFNHSVADGSSRLVSDPEEKVAKNKAGIELQATPFSAGLSSETTGQFQDSSVSGSSALGCQAKARRVGSELAVEPQQVCLESAIRCLPEKLQLSPKSKDPGALELQAKLLAKLKHIPAPLADSLWEEEEQQRDQASGSTQGRFTGGPPPPCESGLQDGQVRDAGREKPVTKRPSGGPLAQSPGREQPRPPRRPSLPVLALCIGSQHSKVSPKSHFSVISSSRSLQELNLSVEPPSPIHEDTPEPNRLLDPQLGDHSLGKSDSRASQKAEGCRQKATSKVARHTANHRPQEPASPPYPTSSTLSCMPTPQTPHFIASGVSSVLEQVQQRKPENLGDQAKPEKGLSEADKEMLYFGSSDTNPYVLHWRSEEPTCIGWKPYVFSSSVDVSHSQTPQGPTSLSMVRCSSVDKGLERNSSSHSHLSTYANARSLSSTHSSIENARGSSESWEIWASSFALGYPHISTDTEGRAPAKGADKKGQFLGPPGEASCLKSKSLAGGSATGSMDELVLLCPSEAGDPAGQGRMHTLEQSTQTLSWGGGEVSAQPEGCVVPFSDLASWTRMHNLSVHLSQLLHKSSELLGSLSQPSAAEKKDAKRETPDESPPARMMDGCTQTTKDESVQTDSPPLSLLAPEASPQKVSAVLQQLNSGLLTPSQEKGQEPEPLQKRETEVVWEASGPLVLQKESPNWRPQSLPIPLTPFSAHKATCEQNLPSESPRASPDVPLLPDLQPEEPPCLDVSNCSLPHSPGPCPQTVEPAGEPSVQKEQGPSNALLVDRASSPILILSASTHGSGVPLDSLSLANRSTDSPEGLQKPSSSPDLPLNAPRPPLDSCSHSISEPGSSPRVEAPCAQGKGLLERSHGRSFLEVNSPGSSQQSLKPQVRFLDQLPQQLEPRTTTWLPSRPPLRSRSQGLADSFELQDVAFQECNPLSSGGPGRWQSRTESGSETSASPVKPQPILDHSSSWRGHQDCSPGPGPVSEPADTTGLQASTLGLTEGLLRPSSQRCITPESQYHSLKELPVHNKFSNWCGVQDGSPEGLSMTELPGTRSDLSSGERGDQRPPHPPEHQSQDSELSLREQIPLQVGSQNLSLSLELTEAKLHHGFGKADALLQMLQDGTGDALAEEEPAPPTWGKRHTRQSQTIDSCSRERAERLQIFRRTRSLSPLKQLNSLPSRDLPTRDLDLPSRRQEYLQQLRKDVVETTRSSGLTSRPAQSSDIQMLLRDYQQAREEAKVELARAQARLWERTEQEKLRIRQQIMSQLLKEEEKLHTLTTPSSLCTSSNGSLSSGLTSGYNSSPALPAQLQSPDSVGDTNMLDPRDSWAGDVGGSCAVRNSHLSLAGAAWKSSAYSSRASLGSCCYSPSLSGIWSSSSSSYQDLAKHIVDISMADVMAACSGNLHNLFSRQAAAGWNYQGEEHEVKLYYKVFSSTRHGFLGAGVVPQPLSHVWAAVSDPTLWPLYHKPIQTARLHQRVTNSINLVYLVCSPTLCALKQPRDFCCVCVEAKEGHLSIMAAQSVYDTSMPRPSREMVRGEILPSAWILQPLTVDGKQITRVVYLAQVELGAPGFPPQLLSSFVKQQPLIIAKLASFLGS</sequence>
<dbReference type="GO" id="GO:0051225">
    <property type="term" value="P:spindle assembly"/>
    <property type="evidence" value="ECO:0007669"/>
    <property type="project" value="TreeGrafter"/>
</dbReference>
<evidence type="ECO:0000256" key="2">
    <source>
        <dbReference type="ARBA" id="ARBA00022840"/>
    </source>
</evidence>
<keyword evidence="1 5" id="KW-0547">Nucleotide-binding</keyword>
<keyword evidence="10" id="KW-1185">Reference proteome</keyword>
<organism evidence="10 11">
    <name type="scientific">Erinaceus europaeus</name>
    <name type="common">Western European hedgehog</name>
    <dbReference type="NCBI Taxonomy" id="9365"/>
    <lineage>
        <taxon>Eukaryota</taxon>
        <taxon>Metazoa</taxon>
        <taxon>Chordata</taxon>
        <taxon>Craniata</taxon>
        <taxon>Vertebrata</taxon>
        <taxon>Euteleostomi</taxon>
        <taxon>Mammalia</taxon>
        <taxon>Eutheria</taxon>
        <taxon>Laurasiatheria</taxon>
        <taxon>Eulipotyphla</taxon>
        <taxon>Erinaceidae</taxon>
        <taxon>Erinaceinae</taxon>
        <taxon>Erinaceus</taxon>
    </lineage>
</organism>
<feature type="compositionally biased region" description="Polar residues" evidence="6">
    <location>
        <begin position="2142"/>
        <end position="2153"/>
    </location>
</feature>
<feature type="compositionally biased region" description="Polar residues" evidence="6">
    <location>
        <begin position="2931"/>
        <end position="2940"/>
    </location>
</feature>
<feature type="region of interest" description="Disordered" evidence="6">
    <location>
        <begin position="1412"/>
        <end position="1459"/>
    </location>
</feature>
<feature type="compositionally biased region" description="Low complexity" evidence="6">
    <location>
        <begin position="2772"/>
        <end position="2793"/>
    </location>
</feature>
<dbReference type="OrthoDB" id="3176171at2759"/>
<feature type="compositionally biased region" description="Basic and acidic residues" evidence="6">
    <location>
        <begin position="1884"/>
        <end position="1909"/>
    </location>
</feature>
<accession>A0A1S3WQ06</accession>
<feature type="region of interest" description="Disordered" evidence="6">
    <location>
        <begin position="1265"/>
        <end position="1291"/>
    </location>
</feature>
<dbReference type="InterPro" id="IPR019821">
    <property type="entry name" value="Kinesin_motor_CS"/>
</dbReference>
<feature type="region of interest" description="Disordered" evidence="6">
    <location>
        <begin position="3120"/>
        <end position="3140"/>
    </location>
</feature>
<feature type="compositionally biased region" description="Polar residues" evidence="6">
    <location>
        <begin position="314"/>
        <end position="331"/>
    </location>
</feature>
<evidence type="ECO:0000256" key="1">
    <source>
        <dbReference type="ARBA" id="ARBA00022741"/>
    </source>
</evidence>
<protein>
    <submittedName>
        <fullName evidence="11">StAR-related lipid transfer protein 9 isoform X1</fullName>
    </submittedName>
</protein>
<feature type="region of interest" description="Disordered" evidence="6">
    <location>
        <begin position="2766"/>
        <end position="2800"/>
    </location>
</feature>
<feature type="region of interest" description="Disordered" evidence="6">
    <location>
        <begin position="2923"/>
        <end position="3108"/>
    </location>
</feature>
<dbReference type="Proteomes" id="UP001652624">
    <property type="component" value="Chromosome 16"/>
</dbReference>
<dbReference type="CTD" id="57519"/>
<feature type="compositionally biased region" description="Basic and acidic residues" evidence="6">
    <location>
        <begin position="3453"/>
        <end position="3466"/>
    </location>
</feature>
<dbReference type="CDD" id="cd01365">
    <property type="entry name" value="KISc_KIF1A_KIF1B"/>
    <property type="match status" value="1"/>
</dbReference>
<dbReference type="PROSITE" id="PS50006">
    <property type="entry name" value="FHA_DOMAIN"/>
    <property type="match status" value="1"/>
</dbReference>
<comment type="similarity">
    <text evidence="5">Belongs to the TRAFAC class myosin-kinesin ATPase superfamily. Kinesin family.</text>
</comment>
<evidence type="ECO:0000313" key="11">
    <source>
        <dbReference type="RefSeq" id="XP_016048224.2"/>
    </source>
</evidence>
<dbReference type="GO" id="GO:0005634">
    <property type="term" value="C:nucleus"/>
    <property type="evidence" value="ECO:0007669"/>
    <property type="project" value="UniProtKB-SubCell"/>
</dbReference>
<dbReference type="PANTHER" id="PTHR47117:SF1">
    <property type="entry name" value="STAR-RELATED LIPID TRANSFER PROTEIN 9"/>
    <property type="match status" value="1"/>
</dbReference>
<feature type="region of interest" description="Disordered" evidence="6">
    <location>
        <begin position="2631"/>
        <end position="2683"/>
    </location>
</feature>
<dbReference type="PANTHER" id="PTHR47117">
    <property type="entry name" value="STAR-RELATED LIPID TRANSFER PROTEIN 9"/>
    <property type="match status" value="1"/>
</dbReference>
<feature type="region of interest" description="Disordered" evidence="6">
    <location>
        <begin position="1725"/>
        <end position="1755"/>
    </location>
</feature>
<dbReference type="Pfam" id="PF01852">
    <property type="entry name" value="START"/>
    <property type="match status" value="1"/>
</dbReference>
<evidence type="ECO:0000256" key="4">
    <source>
        <dbReference type="ARBA" id="ARBA00023175"/>
    </source>
</evidence>
<dbReference type="eggNOG" id="KOG0245">
    <property type="taxonomic scope" value="Eukaryota"/>
</dbReference>
<feature type="region of interest" description="Disordered" evidence="6">
    <location>
        <begin position="1063"/>
        <end position="1092"/>
    </location>
</feature>
<feature type="compositionally biased region" description="Low complexity" evidence="6">
    <location>
        <begin position="1077"/>
        <end position="1086"/>
    </location>
</feature>
<feature type="compositionally biased region" description="Polar residues" evidence="6">
    <location>
        <begin position="3665"/>
        <end position="3674"/>
    </location>
</feature>
<feature type="compositionally biased region" description="Polar residues" evidence="6">
    <location>
        <begin position="4098"/>
        <end position="4107"/>
    </location>
</feature>
<feature type="region of interest" description="Disordered" evidence="6">
    <location>
        <begin position="2335"/>
        <end position="2360"/>
    </location>
</feature>
<feature type="compositionally biased region" description="Polar residues" evidence="6">
    <location>
        <begin position="3096"/>
        <end position="3105"/>
    </location>
</feature>
<feature type="region of interest" description="Disordered" evidence="6">
    <location>
        <begin position="3916"/>
        <end position="3943"/>
    </location>
</feature>
<feature type="domain" description="FHA" evidence="7">
    <location>
        <begin position="506"/>
        <end position="557"/>
    </location>
</feature>
<keyword evidence="2 5" id="KW-0067">ATP-binding</keyword>
<feature type="domain" description="START" evidence="9">
    <location>
        <begin position="4163"/>
        <end position="4386"/>
    </location>
</feature>
<feature type="region of interest" description="Disordered" evidence="6">
    <location>
        <begin position="902"/>
        <end position="949"/>
    </location>
</feature>
<feature type="compositionally biased region" description="Basic and acidic residues" evidence="6">
    <location>
        <begin position="3385"/>
        <end position="3395"/>
    </location>
</feature>
<feature type="binding site" evidence="5">
    <location>
        <begin position="103"/>
        <end position="110"/>
    </location>
    <ligand>
        <name>ATP</name>
        <dbReference type="ChEBI" id="CHEBI:30616"/>
    </ligand>
</feature>
<evidence type="ECO:0000256" key="3">
    <source>
        <dbReference type="ARBA" id="ARBA00023054"/>
    </source>
</evidence>
<dbReference type="Gene3D" id="2.60.200.20">
    <property type="match status" value="1"/>
</dbReference>
<feature type="region of interest" description="Disordered" evidence="6">
    <location>
        <begin position="2129"/>
        <end position="2154"/>
    </location>
</feature>
<feature type="compositionally biased region" description="Basic and acidic residues" evidence="6">
    <location>
        <begin position="3848"/>
        <end position="3870"/>
    </location>
</feature>